<dbReference type="PANTHER" id="PTHR30041">
    <property type="entry name" value="ARSENATE REDUCTASE"/>
    <property type="match status" value="1"/>
</dbReference>
<dbReference type="InterPro" id="IPR006660">
    <property type="entry name" value="Arsenate_reductase-like"/>
</dbReference>
<evidence type="ECO:0000256" key="1">
    <source>
        <dbReference type="ARBA" id="ARBA00007198"/>
    </source>
</evidence>
<keyword evidence="2 4" id="KW-0560">Oxidoreductase</keyword>
<dbReference type="PANTHER" id="PTHR30041:SF4">
    <property type="entry name" value="ARSENATE REDUCTASE"/>
    <property type="match status" value="1"/>
</dbReference>
<name>A0A7X6N1Q1_9STRE</name>
<dbReference type="SUPFAM" id="SSF52833">
    <property type="entry name" value="Thioredoxin-like"/>
    <property type="match status" value="1"/>
</dbReference>
<dbReference type="InterPro" id="IPR036249">
    <property type="entry name" value="Thioredoxin-like_sf"/>
</dbReference>
<gene>
    <name evidence="4" type="primary">arsC</name>
    <name evidence="4" type="ORF">HF992_06460</name>
</gene>
<dbReference type="EC" id="1.20.4.1" evidence="4"/>
<proteinExistence type="inferred from homology"/>
<accession>A0A7X6N1Q1</accession>
<organism evidence="4 5">
    <name type="scientific">Streptococcus ovuberis</name>
    <dbReference type="NCBI Taxonomy" id="1936207"/>
    <lineage>
        <taxon>Bacteria</taxon>
        <taxon>Bacillati</taxon>
        <taxon>Bacillota</taxon>
        <taxon>Bacilli</taxon>
        <taxon>Lactobacillales</taxon>
        <taxon>Streptococcaceae</taxon>
        <taxon>Streptococcus</taxon>
    </lineage>
</organism>
<keyword evidence="5" id="KW-1185">Reference proteome</keyword>
<protein>
    <submittedName>
        <fullName evidence="4">Arsenate reductase (Glutaredoxin)</fullName>
        <ecNumber evidence="4">1.20.4.1</ecNumber>
    </submittedName>
</protein>
<reference evidence="4 5" key="1">
    <citation type="submission" date="2020-04" db="EMBL/GenBank/DDBJ databases">
        <title>MicrobeNet Type strains.</title>
        <authorList>
            <person name="Nicholson A.C."/>
        </authorList>
    </citation>
    <scope>NUCLEOTIDE SEQUENCE [LARGE SCALE GENOMIC DNA]</scope>
    <source>
        <strain evidence="4 5">CCUG 69612</strain>
    </source>
</reference>
<evidence type="ECO:0000256" key="3">
    <source>
        <dbReference type="PROSITE-ProRule" id="PRU01282"/>
    </source>
</evidence>
<evidence type="ECO:0000313" key="4">
    <source>
        <dbReference type="EMBL" id="NKZ20484.1"/>
    </source>
</evidence>
<dbReference type="CDD" id="cd03034">
    <property type="entry name" value="ArsC_ArsC"/>
    <property type="match status" value="1"/>
</dbReference>
<dbReference type="Proteomes" id="UP000522720">
    <property type="component" value="Unassembled WGS sequence"/>
</dbReference>
<evidence type="ECO:0000313" key="5">
    <source>
        <dbReference type="Proteomes" id="UP000522720"/>
    </source>
</evidence>
<dbReference type="Pfam" id="PF03960">
    <property type="entry name" value="ArsC"/>
    <property type="match status" value="1"/>
</dbReference>
<dbReference type="NCBIfam" id="TIGR00014">
    <property type="entry name" value="arsC"/>
    <property type="match status" value="1"/>
</dbReference>
<dbReference type="InterPro" id="IPR006659">
    <property type="entry name" value="Arsenate_reductase"/>
</dbReference>
<dbReference type="EMBL" id="JAAXPR010000010">
    <property type="protein sequence ID" value="NKZ20484.1"/>
    <property type="molecule type" value="Genomic_DNA"/>
</dbReference>
<sequence>MQATIYHNPYCSKSRAVLEWLTKQDVEVEVVSYLEQPLTEQELQDLLAKLAVSPREVMRTDVPAYQEQGLSDEKLSDKELIAAIATAPALLNRPIVVTEKGAKLCRPIELVETLL</sequence>
<dbReference type="Gene3D" id="3.40.30.10">
    <property type="entry name" value="Glutaredoxin"/>
    <property type="match status" value="1"/>
</dbReference>
<dbReference type="PROSITE" id="PS51353">
    <property type="entry name" value="ARSC"/>
    <property type="match status" value="1"/>
</dbReference>
<dbReference type="AlphaFoldDB" id="A0A7X6N1Q1"/>
<comment type="caution">
    <text evidence="4">The sequence shown here is derived from an EMBL/GenBank/DDBJ whole genome shotgun (WGS) entry which is preliminary data.</text>
</comment>
<dbReference type="RefSeq" id="WP_168549241.1">
    <property type="nucleotide sequence ID" value="NZ_JAAXPR010000010.1"/>
</dbReference>
<evidence type="ECO:0000256" key="2">
    <source>
        <dbReference type="ARBA" id="ARBA00023002"/>
    </source>
</evidence>
<comment type="similarity">
    <text evidence="1 3">Belongs to the ArsC family.</text>
</comment>
<dbReference type="GO" id="GO:0008794">
    <property type="term" value="F:arsenate reductase (glutaredoxin) activity"/>
    <property type="evidence" value="ECO:0007669"/>
    <property type="project" value="UniProtKB-EC"/>
</dbReference>